<dbReference type="InterPro" id="IPR047272">
    <property type="entry name" value="S49_SppA_C"/>
</dbReference>
<dbReference type="PANTHER" id="PTHR42987:SF4">
    <property type="entry name" value="PROTEASE SOHB-RELATED"/>
    <property type="match status" value="1"/>
</dbReference>
<keyword evidence="2" id="KW-0645">Protease</keyword>
<sequence>MNDIKDIIKRNSWILFLVGIILFSHIYSILTKGNVAVIYIDKPITSDFAEKVIDFLKEAKDYKAIVLYIDSPGGAPEPTYRIIKYLDRINKTKISYIAQYGTSASYWIATHTNKIFANELSFVGSVGVLIGKIDLSGLLSKLGVKYYSFSKGKYKEFSNPLLPLDNYTKQYYNELADKLYNFFLTDVLEHRDIKKECLSKVKESTIFLGIEAKKCGLIDYIGTMDDVKAYLEKTLKIKVKFEPFREKALFYLSFPI</sequence>
<keyword evidence="5" id="KW-0812">Transmembrane</keyword>
<evidence type="ECO:0000256" key="4">
    <source>
        <dbReference type="ARBA" id="ARBA00022825"/>
    </source>
</evidence>
<keyword evidence="5" id="KW-0472">Membrane</keyword>
<dbReference type="EnsemblBacteria" id="AAR39164">
    <property type="protein sequence ID" value="AAR39164"/>
    <property type="gene ID" value="NEQ315"/>
</dbReference>
<feature type="domain" description="Peptidase S49" evidence="6">
    <location>
        <begin position="91"/>
        <end position="237"/>
    </location>
</feature>
<keyword evidence="4" id="KW-0720">Serine protease</keyword>
<gene>
    <name evidence="7" type="ordered locus">NEQ315</name>
</gene>
<dbReference type="Proteomes" id="UP000000578">
    <property type="component" value="Chromosome"/>
</dbReference>
<proteinExistence type="inferred from homology"/>
<name>Q74MA6_NANEQ</name>
<evidence type="ECO:0000313" key="7">
    <source>
        <dbReference type="EMBL" id="AAR39164.1"/>
    </source>
</evidence>
<reference evidence="7 8" key="1">
    <citation type="journal article" date="2003" name="Proc. Natl. Acad. Sci. U.S.A.">
        <title>The genome of Nanoarchaeum equitans: insights into early archaeal evolution and derived parasitism.</title>
        <authorList>
            <person name="Waters E."/>
            <person name="Hohn M.J."/>
            <person name="Ahel I."/>
            <person name="Graham D.E."/>
            <person name="Adams M.D."/>
            <person name="Barnstead M."/>
            <person name="Beeson K.Y."/>
            <person name="Bibbs L."/>
            <person name="Bolanos R."/>
            <person name="Keller M."/>
            <person name="Kretz K."/>
            <person name="Lin X."/>
            <person name="Mathur E."/>
            <person name="Ni J."/>
            <person name="Podar M."/>
            <person name="Richardson T."/>
            <person name="Sutton G.G."/>
            <person name="Simon M."/>
            <person name="Soll D."/>
            <person name="Stetter K.O."/>
            <person name="Short J.M."/>
            <person name="Noordewier M."/>
        </authorList>
    </citation>
    <scope>NUCLEOTIDE SEQUENCE [LARGE SCALE GENOMIC DNA]</scope>
    <source>
        <strain evidence="7 8">Kin4-M</strain>
    </source>
</reference>
<keyword evidence="8" id="KW-1185">Reference proteome</keyword>
<evidence type="ECO:0000256" key="2">
    <source>
        <dbReference type="ARBA" id="ARBA00022670"/>
    </source>
</evidence>
<dbReference type="AlphaFoldDB" id="Q74MA6"/>
<dbReference type="HOGENOM" id="CLU_046540_0_3_2"/>
<dbReference type="KEGG" id="neq:NEQ315"/>
<dbReference type="CDD" id="cd07023">
    <property type="entry name" value="S49_Sppa_N_C"/>
    <property type="match status" value="1"/>
</dbReference>
<keyword evidence="3" id="KW-0378">Hydrolase</keyword>
<evidence type="ECO:0000256" key="3">
    <source>
        <dbReference type="ARBA" id="ARBA00022801"/>
    </source>
</evidence>
<evidence type="ECO:0000313" key="8">
    <source>
        <dbReference type="Proteomes" id="UP000000578"/>
    </source>
</evidence>
<organism evidence="7 8">
    <name type="scientific">Nanoarchaeum equitans (strain Kin4-M)</name>
    <dbReference type="NCBI Taxonomy" id="228908"/>
    <lineage>
        <taxon>Archaea</taxon>
        <taxon>Nanobdellota</taxon>
        <taxon>Candidatus Nanoarchaeia</taxon>
        <taxon>Nanoarchaeales</taxon>
        <taxon>Nanoarchaeaceae</taxon>
        <taxon>Nanoarchaeum</taxon>
    </lineage>
</organism>
<dbReference type="PANTHER" id="PTHR42987">
    <property type="entry name" value="PEPTIDASE S49"/>
    <property type="match status" value="1"/>
</dbReference>
<dbReference type="STRING" id="228908.NEQ315"/>
<protein>
    <submittedName>
        <fullName evidence="7">NEQ315</fullName>
    </submittedName>
</protein>
<evidence type="ECO:0000259" key="6">
    <source>
        <dbReference type="Pfam" id="PF01343"/>
    </source>
</evidence>
<evidence type="ECO:0000256" key="5">
    <source>
        <dbReference type="SAM" id="Phobius"/>
    </source>
</evidence>
<dbReference type="GO" id="GO:0006508">
    <property type="term" value="P:proteolysis"/>
    <property type="evidence" value="ECO:0007669"/>
    <property type="project" value="UniProtKB-KW"/>
</dbReference>
<dbReference type="BioCyc" id="NEQU228908:GJB6-337-MONOMER"/>
<dbReference type="Gene3D" id="6.20.330.10">
    <property type="match status" value="1"/>
</dbReference>
<keyword evidence="5" id="KW-1133">Transmembrane helix</keyword>
<dbReference type="EMBL" id="AE017199">
    <property type="protein sequence ID" value="AAR39164.1"/>
    <property type="molecule type" value="Genomic_DNA"/>
</dbReference>
<dbReference type="Pfam" id="PF01343">
    <property type="entry name" value="Peptidase_S49"/>
    <property type="match status" value="1"/>
</dbReference>
<dbReference type="SUPFAM" id="SSF52096">
    <property type="entry name" value="ClpP/crotonase"/>
    <property type="match status" value="1"/>
</dbReference>
<evidence type="ECO:0000256" key="1">
    <source>
        <dbReference type="ARBA" id="ARBA00008683"/>
    </source>
</evidence>
<comment type="similarity">
    <text evidence="1">Belongs to the peptidase S49 family.</text>
</comment>
<accession>Q74MA6</accession>
<feature type="transmembrane region" description="Helical" evidence="5">
    <location>
        <begin position="12"/>
        <end position="30"/>
    </location>
</feature>
<dbReference type="Gene3D" id="3.90.226.10">
    <property type="entry name" value="2-enoyl-CoA Hydratase, Chain A, domain 1"/>
    <property type="match status" value="1"/>
</dbReference>
<dbReference type="InterPro" id="IPR002142">
    <property type="entry name" value="Peptidase_S49"/>
</dbReference>
<dbReference type="GO" id="GO:0008236">
    <property type="term" value="F:serine-type peptidase activity"/>
    <property type="evidence" value="ECO:0007669"/>
    <property type="project" value="UniProtKB-KW"/>
</dbReference>
<dbReference type="InterPro" id="IPR029045">
    <property type="entry name" value="ClpP/crotonase-like_dom_sf"/>
</dbReference>